<dbReference type="EMBL" id="RCUY01000002">
    <property type="protein sequence ID" value="RLP84132.1"/>
    <property type="molecule type" value="Genomic_DNA"/>
</dbReference>
<evidence type="ECO:0000313" key="12">
    <source>
        <dbReference type="Proteomes" id="UP000269438"/>
    </source>
</evidence>
<feature type="binding site" evidence="9">
    <location>
        <position position="249"/>
    </location>
    <ligand>
        <name>K(+)</name>
        <dbReference type="ChEBI" id="CHEBI:29103"/>
    </ligand>
</feature>
<organism evidence="11 12">
    <name type="scientific">Mycetocola lacteus</name>
    <dbReference type="NCBI Taxonomy" id="76637"/>
    <lineage>
        <taxon>Bacteria</taxon>
        <taxon>Bacillati</taxon>
        <taxon>Actinomycetota</taxon>
        <taxon>Actinomycetes</taxon>
        <taxon>Micrococcales</taxon>
        <taxon>Microbacteriaceae</taxon>
        <taxon>Mycetocola</taxon>
    </lineage>
</organism>
<dbReference type="OrthoDB" id="9775849at2"/>
<dbReference type="PRINTS" id="PR00990">
    <property type="entry name" value="RIBOKINASE"/>
</dbReference>
<keyword evidence="6 9" id="KW-0460">Magnesium</keyword>
<protein>
    <recommendedName>
        <fullName evidence="9">Ribokinase</fullName>
        <shortName evidence="9">RK</shortName>
        <ecNumber evidence="9">2.7.1.15</ecNumber>
    </recommendedName>
</protein>
<evidence type="ECO:0000256" key="4">
    <source>
        <dbReference type="ARBA" id="ARBA00022777"/>
    </source>
</evidence>
<feature type="active site" description="Proton acceptor" evidence="9">
    <location>
        <position position="255"/>
    </location>
</feature>
<keyword evidence="5 9" id="KW-0067">ATP-binding</keyword>
<comment type="cofactor">
    <cofactor evidence="9">
        <name>Mg(2+)</name>
        <dbReference type="ChEBI" id="CHEBI:18420"/>
    </cofactor>
    <text evidence="9">Requires a divalent cation, most likely magnesium in vivo, as an electrophilic catalyst to aid phosphoryl group transfer. It is the chelate of the metal and the nucleotide that is the actual substrate.</text>
</comment>
<dbReference type="EC" id="2.7.1.15" evidence="9"/>
<dbReference type="Pfam" id="PF00294">
    <property type="entry name" value="PfkB"/>
    <property type="match status" value="1"/>
</dbReference>
<comment type="pathway">
    <text evidence="9">Carbohydrate metabolism; D-ribose degradation; D-ribose 5-phosphate from beta-D-ribopyranose: step 2/2.</text>
</comment>
<dbReference type="InterPro" id="IPR029056">
    <property type="entry name" value="Ribokinase-like"/>
</dbReference>
<comment type="subcellular location">
    <subcellularLocation>
        <location evidence="9">Cytoplasm</location>
    </subcellularLocation>
</comment>
<evidence type="ECO:0000256" key="7">
    <source>
        <dbReference type="ARBA" id="ARBA00022958"/>
    </source>
</evidence>
<evidence type="ECO:0000313" key="11">
    <source>
        <dbReference type="EMBL" id="RLP84132.1"/>
    </source>
</evidence>
<feature type="binding site" evidence="9">
    <location>
        <begin position="223"/>
        <end position="228"/>
    </location>
    <ligand>
        <name>ATP</name>
        <dbReference type="ChEBI" id="CHEBI:30616"/>
    </ligand>
</feature>
<dbReference type="GO" id="GO:0019303">
    <property type="term" value="P:D-ribose catabolic process"/>
    <property type="evidence" value="ECO:0007669"/>
    <property type="project" value="UniProtKB-UniRule"/>
</dbReference>
<feature type="binding site" evidence="9">
    <location>
        <position position="143"/>
    </location>
    <ligand>
        <name>substrate</name>
    </ligand>
</feature>
<feature type="domain" description="Carbohydrate kinase PfkB" evidence="10">
    <location>
        <begin position="9"/>
        <end position="296"/>
    </location>
</feature>
<dbReference type="PANTHER" id="PTHR10584:SF166">
    <property type="entry name" value="RIBOKINASE"/>
    <property type="match status" value="1"/>
</dbReference>
<evidence type="ECO:0000256" key="6">
    <source>
        <dbReference type="ARBA" id="ARBA00022842"/>
    </source>
</evidence>
<dbReference type="AlphaFoldDB" id="A0A3L7AY88"/>
<comment type="caution">
    <text evidence="9">Lacks conserved residue(s) required for the propagation of feature annotation.</text>
</comment>
<dbReference type="HAMAP" id="MF_01987">
    <property type="entry name" value="Ribokinase"/>
    <property type="match status" value="1"/>
</dbReference>
<comment type="subunit">
    <text evidence="9">Homodimer.</text>
</comment>
<keyword evidence="9" id="KW-0963">Cytoplasm</keyword>
<dbReference type="InterPro" id="IPR011611">
    <property type="entry name" value="PfkB_dom"/>
</dbReference>
<dbReference type="GO" id="GO:0046872">
    <property type="term" value="F:metal ion binding"/>
    <property type="evidence" value="ECO:0007669"/>
    <property type="project" value="UniProtKB-KW"/>
</dbReference>
<keyword evidence="7 9" id="KW-0630">Potassium</keyword>
<comment type="caution">
    <text evidence="11">The sequence shown here is derived from an EMBL/GenBank/DDBJ whole genome shotgun (WGS) entry which is preliminary data.</text>
</comment>
<keyword evidence="8 9" id="KW-0119">Carbohydrate metabolism</keyword>
<gene>
    <name evidence="9" type="primary">rbsK</name>
    <name evidence="11" type="ORF">D9V34_04890</name>
</gene>
<feature type="binding site" evidence="9">
    <location>
        <position position="288"/>
    </location>
    <ligand>
        <name>K(+)</name>
        <dbReference type="ChEBI" id="CHEBI:29103"/>
    </ligand>
</feature>
<keyword evidence="4 9" id="KW-0418">Kinase</keyword>
<evidence type="ECO:0000256" key="5">
    <source>
        <dbReference type="ARBA" id="ARBA00022840"/>
    </source>
</evidence>
<keyword evidence="1 9" id="KW-0808">Transferase</keyword>
<feature type="binding site" evidence="9">
    <location>
        <begin position="17"/>
        <end position="19"/>
    </location>
    <ligand>
        <name>substrate</name>
    </ligand>
</feature>
<accession>A0A3L7AY88</accession>
<evidence type="ECO:0000256" key="3">
    <source>
        <dbReference type="ARBA" id="ARBA00022741"/>
    </source>
</evidence>
<evidence type="ECO:0000259" key="10">
    <source>
        <dbReference type="Pfam" id="PF00294"/>
    </source>
</evidence>
<dbReference type="GO" id="GO:0005524">
    <property type="term" value="F:ATP binding"/>
    <property type="evidence" value="ECO:0007669"/>
    <property type="project" value="UniProtKB-UniRule"/>
</dbReference>
<evidence type="ECO:0000256" key="8">
    <source>
        <dbReference type="ARBA" id="ARBA00023277"/>
    </source>
</evidence>
<evidence type="ECO:0000256" key="2">
    <source>
        <dbReference type="ARBA" id="ARBA00022723"/>
    </source>
</evidence>
<sequence>MHFPHNDVDVLVIGSVNLDTGFTLPRAPRVGETIAALDMVERGGGKGANQAYAAARAGASTTLLAAVGHDADPALADLRTVNVALGDLVSVPNVPTGRAVLLLAGGENTIVVNAGANAHLTAQHVSDWASTHTAPSVVALQHEVEAPVIDAALDAFGERARIVLNPSPWRDGAAEAVRRAHVVVLNEVELEQALGLEPVTDEEPLAIAHRLIGDLPGGDVVVTLGGDGALVRQGGEVTHVPAIRTTPVDTVGAGDAFLGTLTAALARGEDLVSAATAGATAAAVVVTIHGARDTTPMP</sequence>
<keyword evidence="2 9" id="KW-0479">Metal-binding</keyword>
<dbReference type="GO" id="GO:0004747">
    <property type="term" value="F:ribokinase activity"/>
    <property type="evidence" value="ECO:0007669"/>
    <property type="project" value="UniProtKB-UniRule"/>
</dbReference>
<feature type="binding site" evidence="9">
    <location>
        <position position="186"/>
    </location>
    <ligand>
        <name>ATP</name>
        <dbReference type="ChEBI" id="CHEBI:30616"/>
    </ligand>
</feature>
<proteinExistence type="inferred from homology"/>
<dbReference type="InterPro" id="IPR002139">
    <property type="entry name" value="Ribo/fructo_kinase"/>
</dbReference>
<feature type="binding site" evidence="9">
    <location>
        <position position="255"/>
    </location>
    <ligand>
        <name>substrate</name>
    </ligand>
</feature>
<dbReference type="RefSeq" id="WP_121687741.1">
    <property type="nucleotide sequence ID" value="NZ_RCUY01000002.1"/>
</dbReference>
<dbReference type="PANTHER" id="PTHR10584">
    <property type="entry name" value="SUGAR KINASE"/>
    <property type="match status" value="1"/>
</dbReference>
<evidence type="ECO:0000256" key="1">
    <source>
        <dbReference type="ARBA" id="ARBA00022679"/>
    </source>
</evidence>
<dbReference type="GO" id="GO:0005737">
    <property type="term" value="C:cytoplasm"/>
    <property type="evidence" value="ECO:0007669"/>
    <property type="project" value="UniProtKB-SubCell"/>
</dbReference>
<feature type="binding site" evidence="9">
    <location>
        <position position="251"/>
    </location>
    <ligand>
        <name>K(+)</name>
        <dbReference type="ChEBI" id="CHEBI:29103"/>
    </ligand>
</feature>
<dbReference type="UniPathway" id="UPA00916">
    <property type="reaction ID" value="UER00889"/>
</dbReference>
<comment type="similarity">
    <text evidence="9">Belongs to the carbohydrate kinase PfkB family. Ribokinase subfamily.</text>
</comment>
<dbReference type="Proteomes" id="UP000269438">
    <property type="component" value="Unassembled WGS sequence"/>
</dbReference>
<comment type="activity regulation">
    <text evidence="9">Activated by a monovalent cation that binds near, but not in, the active site. The most likely occupant of the site in vivo is potassium. Ion binding induces a conformational change that may alter substrate affinity.</text>
</comment>
<comment type="catalytic activity">
    <reaction evidence="9">
        <text>D-ribose + ATP = D-ribose 5-phosphate + ADP + H(+)</text>
        <dbReference type="Rhea" id="RHEA:13697"/>
        <dbReference type="ChEBI" id="CHEBI:15378"/>
        <dbReference type="ChEBI" id="CHEBI:30616"/>
        <dbReference type="ChEBI" id="CHEBI:47013"/>
        <dbReference type="ChEBI" id="CHEBI:78346"/>
        <dbReference type="ChEBI" id="CHEBI:456216"/>
        <dbReference type="EC" id="2.7.1.15"/>
    </reaction>
</comment>
<feature type="binding site" evidence="9">
    <location>
        <position position="285"/>
    </location>
    <ligand>
        <name>K(+)</name>
        <dbReference type="ChEBI" id="CHEBI:29103"/>
    </ligand>
</feature>
<dbReference type="SUPFAM" id="SSF53613">
    <property type="entry name" value="Ribokinase-like"/>
    <property type="match status" value="1"/>
</dbReference>
<feature type="binding site" evidence="9">
    <location>
        <begin position="45"/>
        <end position="49"/>
    </location>
    <ligand>
        <name>substrate</name>
    </ligand>
</feature>
<keyword evidence="12" id="KW-1185">Reference proteome</keyword>
<dbReference type="InterPro" id="IPR011877">
    <property type="entry name" value="Ribokinase"/>
</dbReference>
<keyword evidence="3 9" id="KW-0547">Nucleotide-binding</keyword>
<name>A0A3L7AY88_9MICO</name>
<feature type="binding site" evidence="9">
    <location>
        <begin position="254"/>
        <end position="255"/>
    </location>
    <ligand>
        <name>ATP</name>
        <dbReference type="ChEBI" id="CHEBI:30616"/>
    </ligand>
</feature>
<dbReference type="Gene3D" id="3.40.1190.20">
    <property type="match status" value="1"/>
</dbReference>
<reference evidence="11 12" key="1">
    <citation type="submission" date="2018-10" db="EMBL/GenBank/DDBJ databases">
        <authorList>
            <person name="Li J."/>
        </authorList>
    </citation>
    <scope>NUCLEOTIDE SEQUENCE [LARGE SCALE GENOMIC DNA]</scope>
    <source>
        <strain evidence="11 12">JCM 11654</strain>
    </source>
</reference>
<feature type="binding site" evidence="9">
    <location>
        <position position="290"/>
    </location>
    <ligand>
        <name>K(+)</name>
        <dbReference type="ChEBI" id="CHEBI:29103"/>
    </ligand>
</feature>
<comment type="function">
    <text evidence="9">Catalyzes the phosphorylation of ribose at O-5 in a reaction requiring ATP and magnesium. The resulting D-ribose-5-phosphate can then be used either for sythesis of nucleotides, histidine, and tryptophan, or as a component of the pentose phosphate pathway.</text>
</comment>
<evidence type="ECO:0000256" key="9">
    <source>
        <dbReference type="HAMAP-Rule" id="MF_01987"/>
    </source>
</evidence>